<dbReference type="EMBL" id="BOMF01000001">
    <property type="protein sequence ID" value="GID42847.1"/>
    <property type="molecule type" value="Genomic_DNA"/>
</dbReference>
<organism evidence="1">
    <name type="scientific">Actinoplanes campanulatus</name>
    <dbReference type="NCBI Taxonomy" id="113559"/>
    <lineage>
        <taxon>Bacteria</taxon>
        <taxon>Bacillati</taxon>
        <taxon>Actinomycetota</taxon>
        <taxon>Actinomycetes</taxon>
        <taxon>Micromonosporales</taxon>
        <taxon>Micromonosporaceae</taxon>
        <taxon>Actinoplanes</taxon>
    </lineage>
</organism>
<dbReference type="RefSeq" id="WP_204293454.1">
    <property type="nucleotide sequence ID" value="NZ_BAAAGQ010000008.1"/>
</dbReference>
<sequence length="126" mass="13272">MTSLWLSFGAGTDLAGLRASARTHLDGHLGGGHLDEALTVITALVDHAGGEGELIVSRRDNNLLIELVTRTVVDGSPPIPPTPCWTHGAYSTGARGVIWAELEISRGPGPRLASSSFFRYACPRPG</sequence>
<evidence type="ECO:0000313" key="1">
    <source>
        <dbReference type="EMBL" id="GID42847.1"/>
    </source>
</evidence>
<evidence type="ECO:0008006" key="2">
    <source>
        <dbReference type="Google" id="ProtNLM"/>
    </source>
</evidence>
<comment type="caution">
    <text evidence="1">The sequence shown here is derived from an EMBL/GenBank/DDBJ whole genome shotgun (WGS) entry which is preliminary data.</text>
</comment>
<proteinExistence type="predicted"/>
<name>A0ABQ3W796_9ACTN</name>
<protein>
    <recommendedName>
        <fullName evidence="2">Histidine kinase-like ATPase domain-containing protein</fullName>
    </recommendedName>
</protein>
<reference evidence="1" key="1">
    <citation type="submission" date="2021-01" db="EMBL/GenBank/DDBJ databases">
        <title>Whole genome shotgun sequence of Actinoplanes capillaceus NBRC 16408.</title>
        <authorList>
            <person name="Komaki H."/>
            <person name="Tamura T."/>
        </authorList>
    </citation>
    <scope>NUCLEOTIDE SEQUENCE [LARGE SCALE GENOMIC DNA]</scope>
    <source>
        <strain evidence="1">NBRC 16408</strain>
    </source>
</reference>
<gene>
    <name evidence="1" type="ORF">Aca07nite_01220</name>
</gene>
<accession>A0ABQ3W796</accession>